<comment type="caution">
    <text evidence="1">The sequence shown here is derived from an EMBL/GenBank/DDBJ whole genome shotgun (WGS) entry which is preliminary data.</text>
</comment>
<dbReference type="InterPro" id="IPR036890">
    <property type="entry name" value="HATPase_C_sf"/>
</dbReference>
<protein>
    <recommendedName>
        <fullName evidence="3">ATP-binding protein</fullName>
    </recommendedName>
</protein>
<evidence type="ECO:0000313" key="2">
    <source>
        <dbReference type="Proteomes" id="UP001500879"/>
    </source>
</evidence>
<sequence>MLSDAVSACLPGGLPAVPGAPTLADLNYSFGLPGSPYALSLARRLVRQLLDEHGLSDMAELGTFAVAELLGNCHLFNVNRETDVSLRWRYGVLRLTVFDKHPAHAGGHGRVCLGLRRLALTTLDEVVAACGGICGLENAWGPLAGNRMWVVFSREAARCYAGL</sequence>
<dbReference type="Gene3D" id="3.30.565.10">
    <property type="entry name" value="Histidine kinase-like ATPase, C-terminal domain"/>
    <property type="match status" value="1"/>
</dbReference>
<evidence type="ECO:0008006" key="3">
    <source>
        <dbReference type="Google" id="ProtNLM"/>
    </source>
</evidence>
<dbReference type="RefSeq" id="WP_344031421.1">
    <property type="nucleotide sequence ID" value="NZ_BAAABX010000066.1"/>
</dbReference>
<dbReference type="Proteomes" id="UP001500879">
    <property type="component" value="Unassembled WGS sequence"/>
</dbReference>
<name>A0ABN0Z450_9ACTN</name>
<accession>A0ABN0Z450</accession>
<proteinExistence type="predicted"/>
<dbReference type="EMBL" id="BAAABX010000066">
    <property type="protein sequence ID" value="GAA0431691.1"/>
    <property type="molecule type" value="Genomic_DNA"/>
</dbReference>
<keyword evidence="2" id="KW-1185">Reference proteome</keyword>
<evidence type="ECO:0000313" key="1">
    <source>
        <dbReference type="EMBL" id="GAA0431691.1"/>
    </source>
</evidence>
<gene>
    <name evidence="1" type="ORF">GCM10010357_61640</name>
</gene>
<organism evidence="1 2">
    <name type="scientific">Streptomyces luteireticuli</name>
    <dbReference type="NCBI Taxonomy" id="173858"/>
    <lineage>
        <taxon>Bacteria</taxon>
        <taxon>Bacillati</taxon>
        <taxon>Actinomycetota</taxon>
        <taxon>Actinomycetes</taxon>
        <taxon>Kitasatosporales</taxon>
        <taxon>Streptomycetaceae</taxon>
        <taxon>Streptomyces</taxon>
    </lineage>
</organism>
<reference evidence="1 2" key="1">
    <citation type="journal article" date="2019" name="Int. J. Syst. Evol. Microbiol.">
        <title>The Global Catalogue of Microorganisms (GCM) 10K type strain sequencing project: providing services to taxonomists for standard genome sequencing and annotation.</title>
        <authorList>
            <consortium name="The Broad Institute Genomics Platform"/>
            <consortium name="The Broad Institute Genome Sequencing Center for Infectious Disease"/>
            <person name="Wu L."/>
            <person name="Ma J."/>
        </authorList>
    </citation>
    <scope>NUCLEOTIDE SEQUENCE [LARGE SCALE GENOMIC DNA]</scope>
    <source>
        <strain evidence="1 2">JCM 4788</strain>
    </source>
</reference>